<keyword evidence="3" id="KW-0633">Potassium transport</keyword>
<dbReference type="SUPFAM" id="SSF116726">
    <property type="entry name" value="TrkA C-terminal domain-like"/>
    <property type="match status" value="2"/>
</dbReference>
<dbReference type="Proteomes" id="UP000318437">
    <property type="component" value="Unassembled WGS sequence"/>
</dbReference>
<dbReference type="InterPro" id="IPR036291">
    <property type="entry name" value="NAD(P)-bd_dom_sf"/>
</dbReference>
<feature type="domain" description="RCK C-terminal" evidence="8">
    <location>
        <begin position="141"/>
        <end position="222"/>
    </location>
</feature>
<keyword evidence="4" id="KW-0630">Potassium</keyword>
<accession>A0A5C6CMK9</accession>
<dbReference type="InterPro" id="IPR006036">
    <property type="entry name" value="K_uptake_TrkA"/>
</dbReference>
<dbReference type="RefSeq" id="WP_231936373.1">
    <property type="nucleotide sequence ID" value="NZ_SJPS01000004.1"/>
</dbReference>
<dbReference type="Gene3D" id="3.40.50.720">
    <property type="entry name" value="NAD(P)-binding Rossmann-like Domain"/>
    <property type="match status" value="2"/>
</dbReference>
<dbReference type="PRINTS" id="PR00335">
    <property type="entry name" value="KUPTAKETRKA"/>
</dbReference>
<evidence type="ECO:0000256" key="1">
    <source>
        <dbReference type="ARBA" id="ARBA00017378"/>
    </source>
</evidence>
<dbReference type="AlphaFoldDB" id="A0A5C6CMK9"/>
<keyword evidence="10" id="KW-1185">Reference proteome</keyword>
<dbReference type="PROSITE" id="PS51202">
    <property type="entry name" value="RCK_C"/>
    <property type="match status" value="2"/>
</dbReference>
<dbReference type="GO" id="GO:0015079">
    <property type="term" value="F:potassium ion transmembrane transporter activity"/>
    <property type="evidence" value="ECO:0007669"/>
    <property type="project" value="InterPro"/>
</dbReference>
<evidence type="ECO:0000256" key="5">
    <source>
        <dbReference type="ARBA" id="ARBA00023027"/>
    </source>
</evidence>
<evidence type="ECO:0000313" key="9">
    <source>
        <dbReference type="EMBL" id="TWU25830.1"/>
    </source>
</evidence>
<dbReference type="NCBIfam" id="NF007031">
    <property type="entry name" value="PRK09496.1-2"/>
    <property type="match status" value="1"/>
</dbReference>
<proteinExistence type="predicted"/>
<evidence type="ECO:0000256" key="2">
    <source>
        <dbReference type="ARBA" id="ARBA00022448"/>
    </source>
</evidence>
<dbReference type="InterPro" id="IPR006037">
    <property type="entry name" value="RCK_C"/>
</dbReference>
<dbReference type="Pfam" id="PF02254">
    <property type="entry name" value="TrkA_N"/>
    <property type="match status" value="2"/>
</dbReference>
<comment type="caution">
    <text evidence="9">The sequence shown here is derived from an EMBL/GenBank/DDBJ whole genome shotgun (WGS) entry which is preliminary data.</text>
</comment>
<gene>
    <name evidence="9" type="primary">trkA</name>
    <name evidence="9" type="ORF">Pla144_30420</name>
</gene>
<dbReference type="PROSITE" id="PS51201">
    <property type="entry name" value="RCK_N"/>
    <property type="match status" value="2"/>
</dbReference>
<dbReference type="SUPFAM" id="SSF51735">
    <property type="entry name" value="NAD(P)-binding Rossmann-fold domains"/>
    <property type="match status" value="2"/>
</dbReference>
<feature type="domain" description="RCK N-terminal" evidence="7">
    <location>
        <begin position="227"/>
        <end position="344"/>
    </location>
</feature>
<keyword evidence="2" id="KW-0813">Transport</keyword>
<sequence>MRIVVLGAGTVGRSIASLLCLHRHSVTVVDTNADRIRHINENFDVRGITGSASQSSILFQAGVGSADLCLAVTGLDEVNIVSASMAKAMGANRAVARVYAPVFRDLSTFDYRRHFGIDRLLSLEHLTALELARGIRHPGSVVVESLARGELEVHEVMVSKEKKGVGKALKELELSKNVRIGSLSRDGRTWIAGAEDKIQLGDRLTIIGTRHEIDDVKSLFCSDTNQKQRVVIAGGGETGYHLANVLEGGHHNVVLIELDRDRCEFLASHLKQTTVVNRDATRRAILEEERVSASDVFVACTGDDEDNIMASVEARDIGANTIMALVGRPDYAHVVGKLGIDHAVSPREVVAKQVLGFLTNGPIVSKTMLSEGSNLSVLEIDVKEGSPATEHVLANLGLPSQTLIAAVIREGFAAVPGGDYQFMPGDTVIALIADEMIESIEKVF</sequence>
<dbReference type="GO" id="GO:0005886">
    <property type="term" value="C:plasma membrane"/>
    <property type="evidence" value="ECO:0007669"/>
    <property type="project" value="InterPro"/>
</dbReference>
<dbReference type="NCBIfam" id="NF007039">
    <property type="entry name" value="PRK09496.3-2"/>
    <property type="match status" value="1"/>
</dbReference>
<reference evidence="9 10" key="1">
    <citation type="submission" date="2019-02" db="EMBL/GenBank/DDBJ databases">
        <title>Deep-cultivation of Planctomycetes and their phenomic and genomic characterization uncovers novel biology.</title>
        <authorList>
            <person name="Wiegand S."/>
            <person name="Jogler M."/>
            <person name="Boedeker C."/>
            <person name="Pinto D."/>
            <person name="Vollmers J."/>
            <person name="Rivas-Marin E."/>
            <person name="Kohn T."/>
            <person name="Peeters S.H."/>
            <person name="Heuer A."/>
            <person name="Rast P."/>
            <person name="Oberbeckmann S."/>
            <person name="Bunk B."/>
            <person name="Jeske O."/>
            <person name="Meyerdierks A."/>
            <person name="Storesund J.E."/>
            <person name="Kallscheuer N."/>
            <person name="Luecker S."/>
            <person name="Lage O.M."/>
            <person name="Pohl T."/>
            <person name="Merkel B.J."/>
            <person name="Hornburger P."/>
            <person name="Mueller R.-W."/>
            <person name="Bruemmer F."/>
            <person name="Labrenz M."/>
            <person name="Spormann A.M."/>
            <person name="Op Den Camp H."/>
            <person name="Overmann J."/>
            <person name="Amann R."/>
            <person name="Jetten M.S.M."/>
            <person name="Mascher T."/>
            <person name="Medema M.H."/>
            <person name="Devos D.P."/>
            <person name="Kaster A.-K."/>
            <person name="Ovreas L."/>
            <person name="Rohde M."/>
            <person name="Galperin M.Y."/>
            <person name="Jogler C."/>
        </authorList>
    </citation>
    <scope>NUCLEOTIDE SEQUENCE [LARGE SCALE GENOMIC DNA]</scope>
    <source>
        <strain evidence="9 10">Pla144</strain>
    </source>
</reference>
<dbReference type="InterPro" id="IPR050721">
    <property type="entry name" value="Trk_Ktr_HKT_K-transport"/>
</dbReference>
<dbReference type="InterPro" id="IPR003148">
    <property type="entry name" value="RCK_N"/>
</dbReference>
<dbReference type="PANTHER" id="PTHR43833:SF5">
    <property type="entry name" value="TRK SYSTEM POTASSIUM UPTAKE PROTEIN TRKA"/>
    <property type="match status" value="1"/>
</dbReference>
<dbReference type="PANTHER" id="PTHR43833">
    <property type="entry name" value="POTASSIUM CHANNEL PROTEIN 2-RELATED-RELATED"/>
    <property type="match status" value="1"/>
</dbReference>
<evidence type="ECO:0000259" key="7">
    <source>
        <dbReference type="PROSITE" id="PS51201"/>
    </source>
</evidence>
<dbReference type="Gene3D" id="3.30.70.1450">
    <property type="entry name" value="Regulator of K+ conductance, C-terminal domain"/>
    <property type="match status" value="2"/>
</dbReference>
<dbReference type="Pfam" id="PF02080">
    <property type="entry name" value="TrkA_C"/>
    <property type="match status" value="2"/>
</dbReference>
<protein>
    <recommendedName>
        <fullName evidence="1">Trk system potassium uptake protein TrkA</fullName>
    </recommendedName>
</protein>
<keyword evidence="5" id="KW-0520">NAD</keyword>
<evidence type="ECO:0000259" key="8">
    <source>
        <dbReference type="PROSITE" id="PS51202"/>
    </source>
</evidence>
<evidence type="ECO:0000256" key="4">
    <source>
        <dbReference type="ARBA" id="ARBA00022958"/>
    </source>
</evidence>
<dbReference type="InterPro" id="IPR036721">
    <property type="entry name" value="RCK_C_sf"/>
</dbReference>
<evidence type="ECO:0000256" key="3">
    <source>
        <dbReference type="ARBA" id="ARBA00022538"/>
    </source>
</evidence>
<evidence type="ECO:0000256" key="6">
    <source>
        <dbReference type="ARBA" id="ARBA00023065"/>
    </source>
</evidence>
<evidence type="ECO:0000313" key="10">
    <source>
        <dbReference type="Proteomes" id="UP000318437"/>
    </source>
</evidence>
<feature type="domain" description="RCK C-terminal" evidence="8">
    <location>
        <begin position="365"/>
        <end position="444"/>
    </location>
</feature>
<feature type="domain" description="RCK N-terminal" evidence="7">
    <location>
        <begin position="1"/>
        <end position="121"/>
    </location>
</feature>
<name>A0A5C6CMK9_9BACT</name>
<keyword evidence="6" id="KW-0406">Ion transport</keyword>
<dbReference type="EMBL" id="SJPS01000004">
    <property type="protein sequence ID" value="TWU25830.1"/>
    <property type="molecule type" value="Genomic_DNA"/>
</dbReference>
<organism evidence="9 10">
    <name type="scientific">Bythopirellula polymerisocia</name>
    <dbReference type="NCBI Taxonomy" id="2528003"/>
    <lineage>
        <taxon>Bacteria</taxon>
        <taxon>Pseudomonadati</taxon>
        <taxon>Planctomycetota</taxon>
        <taxon>Planctomycetia</taxon>
        <taxon>Pirellulales</taxon>
        <taxon>Lacipirellulaceae</taxon>
        <taxon>Bythopirellula</taxon>
    </lineage>
</organism>